<dbReference type="InterPro" id="IPR053159">
    <property type="entry name" value="Hybrid_Histidine_Kinase"/>
</dbReference>
<keyword evidence="2" id="KW-1185">Reference proteome</keyword>
<name>A0ABD3QLY1_9STRA</name>
<protein>
    <recommendedName>
        <fullName evidence="3">Orc1-like AAA ATPase domain-containing protein</fullName>
    </recommendedName>
</protein>
<dbReference type="PANTHER" id="PTHR43642">
    <property type="entry name" value="HYBRID SIGNAL TRANSDUCTION HISTIDINE KINASE G"/>
    <property type="match status" value="1"/>
</dbReference>
<gene>
    <name evidence="1" type="ORF">ACHAW5_002047</name>
</gene>
<evidence type="ECO:0000313" key="2">
    <source>
        <dbReference type="Proteomes" id="UP001530315"/>
    </source>
</evidence>
<evidence type="ECO:0008006" key="3">
    <source>
        <dbReference type="Google" id="ProtNLM"/>
    </source>
</evidence>
<dbReference type="Proteomes" id="UP001530315">
    <property type="component" value="Unassembled WGS sequence"/>
</dbReference>
<accession>A0ABD3QLY1</accession>
<reference evidence="1 2" key="1">
    <citation type="submission" date="2024-10" db="EMBL/GenBank/DDBJ databases">
        <title>Updated reference genomes for cyclostephanoid diatoms.</title>
        <authorList>
            <person name="Roberts W.R."/>
            <person name="Alverson A.J."/>
        </authorList>
    </citation>
    <scope>NUCLEOTIDE SEQUENCE [LARGE SCALE GENOMIC DNA]</scope>
    <source>
        <strain evidence="1 2">AJA276-08</strain>
    </source>
</reference>
<proteinExistence type="predicted"/>
<sequence>MSMEGRSKYLHQVASKLRIALGREARHLVKVIPNLGFILGGESADQHQGQDCANAQSRIQYLLCQLVDVISSSSGAPIVLFLDDLQWSDRASISAINQLLVFVRHSVQTSLKEYALKYSVLIEALESKIDTPLIEPLHVAIAEGIIDKIDGSYSFGHDKLQEAAYNLMLPEDRCLFHSKFGLALVHRQLDLIDDGMLFTAASQINLGGPAAINNAEQSVQMASLNLTVGTKAMEMSDFSSAYSFFDHEISFLKKRHWQEHYDLSLQLFECASICALAKGDVVSLTLLSDQILRFAKRFEDKLNTMFDKVTVLTYTSKLPESVSMAISVLSQLGIELPETSESDLKT</sequence>
<evidence type="ECO:0000313" key="1">
    <source>
        <dbReference type="EMBL" id="KAL3800896.1"/>
    </source>
</evidence>
<organism evidence="1 2">
    <name type="scientific">Stephanodiscus triporus</name>
    <dbReference type="NCBI Taxonomy" id="2934178"/>
    <lineage>
        <taxon>Eukaryota</taxon>
        <taxon>Sar</taxon>
        <taxon>Stramenopiles</taxon>
        <taxon>Ochrophyta</taxon>
        <taxon>Bacillariophyta</taxon>
        <taxon>Coscinodiscophyceae</taxon>
        <taxon>Thalassiosirophycidae</taxon>
        <taxon>Stephanodiscales</taxon>
        <taxon>Stephanodiscaceae</taxon>
        <taxon>Stephanodiscus</taxon>
    </lineage>
</organism>
<dbReference type="EMBL" id="JALLAZ020000207">
    <property type="protein sequence ID" value="KAL3800896.1"/>
    <property type="molecule type" value="Genomic_DNA"/>
</dbReference>
<dbReference type="AlphaFoldDB" id="A0ABD3QLY1"/>
<dbReference type="PANTHER" id="PTHR43642:SF1">
    <property type="entry name" value="HYBRID SIGNAL TRANSDUCTION HISTIDINE KINASE G"/>
    <property type="match status" value="1"/>
</dbReference>
<comment type="caution">
    <text evidence="1">The sequence shown here is derived from an EMBL/GenBank/DDBJ whole genome shotgun (WGS) entry which is preliminary data.</text>
</comment>